<feature type="region of interest" description="Disordered" evidence="1">
    <location>
        <begin position="429"/>
        <end position="451"/>
    </location>
</feature>
<sequence length="678" mass="78875">MPTSIRSRILLSIEMLKTASERMGPLNCFYLSLSLIMKYRPRNIYDYEISNDAIFLEAISKGKLTLLSKSNIHQNSDVIERLNMNTGFGIVRHKHSDKPPYTAEQLYMSCHEPVEVLKSMFTEDEFSSYVYYRKNPTFTHFEQTDIVKKIDDKLERLKKCIELTRETTLSTGSSSSIRFLRRGEKYQTVYIQAINNLTVSRSIVTIYSSIPVDPNKAIGDRFTTYDFEIDDYLNYFKTIDYRDRERRMQKQRMRTFNEDILTKSDKESDYSPMTNITDKRRIELDINHKTVFDALMDIQRHYDSYYNPNSFHEMRHQKSRKYTIIIMHKEMFNSIESKMLRIVNDFGKESSDENAIDKEHEVHASSPMNPTQTKEPVNVHGNEEVRKAEINNATSSIFSSLHSQKAEDDDFGMLIDIFENPDFDDDAFSRSPKTKPSHRAAKIPDLNITDRPDETVISPDFEKMTSKDKLKFILSLRTERERNIYMNLFSSNNIKSAAEHFEETDIVKNLKFNISRLKINIEDYYAIIIELDPFYNKIVSQTFPEQIAYVMIRNMCLANNAIHMMYKAEDRGMRVIYDFDLVGAVKSVANNIRSLSSSSMSLSALNESDSEKIDILLSYQCLLDHIGKTNNTLNIFDSNELKRVQTDLKKWGIDVKKAKHFLGGKDENLSDDSPQATN</sequence>
<reference evidence="2" key="2">
    <citation type="submission" date="2024-05" db="EMBL/GenBank/DDBJ databases">
        <authorList>
            <person name="Walt H.K."/>
        </authorList>
    </citation>
    <scope>NUCLEOTIDE SEQUENCE</scope>
    <source>
        <strain evidence="2">Frass</strain>
    </source>
</reference>
<feature type="compositionally biased region" description="Basic residues" evidence="1">
    <location>
        <begin position="432"/>
        <end position="441"/>
    </location>
</feature>
<protein>
    <submittedName>
        <fullName evidence="2">Uncharacterized protein</fullName>
    </submittedName>
</protein>
<organism evidence="2">
    <name type="scientific">BSF nairo-like virus 1</name>
    <dbReference type="NCBI Taxonomy" id="3233091"/>
    <lineage>
        <taxon>Viruses</taxon>
        <taxon>Riboviria</taxon>
        <taxon>Orthornavirae</taxon>
        <taxon>Negarnaviricota</taxon>
        <taxon>Polyploviricotina</taxon>
        <taxon>Bunyaviricetes</taxon>
        <taxon>Hareavirales</taxon>
        <taxon>Nairoviridae</taxon>
    </lineage>
</organism>
<name>A0AAU8MKA3_9VIRU</name>
<evidence type="ECO:0000256" key="1">
    <source>
        <dbReference type="SAM" id="MobiDB-lite"/>
    </source>
</evidence>
<dbReference type="EMBL" id="PP946233">
    <property type="protein sequence ID" value="XCO00643.1"/>
    <property type="molecule type" value="Viral_cRNA"/>
</dbReference>
<proteinExistence type="predicted"/>
<accession>A0AAU8MKA3</accession>
<evidence type="ECO:0000313" key="2">
    <source>
        <dbReference type="EMBL" id="XCO00643.1"/>
    </source>
</evidence>
<reference evidence="2" key="1">
    <citation type="journal article" date="2023" name="Viruses">
        <title>Bioinformatic Surveillance Leads to Discovery of Two Novel Putative Bunyaviruses Associated with Black Soldier Fly.</title>
        <authorList>
            <person name="Walt H."/>
            <person name="Kooienga E."/>
            <person name="Cammack J."/>
            <person name="Tomberlin J."/>
            <person name="Jordan H."/>
            <person name="Meyer F."/>
            <person name="Hoffmann F."/>
        </authorList>
    </citation>
    <scope>NUCLEOTIDE SEQUENCE</scope>
    <source>
        <strain evidence="2">Frass</strain>
    </source>
</reference>